<dbReference type="AlphaFoldDB" id="A0A934W5W3"/>
<feature type="transmembrane region" description="Helical" evidence="1">
    <location>
        <begin position="46"/>
        <end position="69"/>
    </location>
</feature>
<sequence length="262" mass="29366">MRLYDLLFDLPTALLFLISISVAFAISGLALGITRWCRRLWPAATGALMISTTLSATVVPAALMITFIANEVWVADNRAKTVVLREGMAIAESLKLLRHLPSDARPPLQEALLAYARTVVTEDWDAMRAEQRSENTEEAMYLLRERLYEAKRHLPDLEAVWQTLSEQIGIMVENREIRHSIAQLCVSPMKWAILLLLFFVNACAVCELNPVRLREQLVGLVLLSLAFGSISWLILVYDRPFAGTTALHPTLLIETLASGAWH</sequence>
<proteinExistence type="predicted"/>
<evidence type="ECO:0000256" key="1">
    <source>
        <dbReference type="SAM" id="Phobius"/>
    </source>
</evidence>
<organism evidence="2 3">
    <name type="scientific">Noviherbaspirillum pedocola</name>
    <dbReference type="NCBI Taxonomy" id="2801341"/>
    <lineage>
        <taxon>Bacteria</taxon>
        <taxon>Pseudomonadati</taxon>
        <taxon>Pseudomonadota</taxon>
        <taxon>Betaproteobacteria</taxon>
        <taxon>Burkholderiales</taxon>
        <taxon>Oxalobacteraceae</taxon>
        <taxon>Noviherbaspirillum</taxon>
    </lineage>
</organism>
<protein>
    <submittedName>
        <fullName evidence="2">DUF4239 domain-containing protein</fullName>
    </submittedName>
</protein>
<keyword evidence="3" id="KW-1185">Reference proteome</keyword>
<feature type="transmembrane region" description="Helical" evidence="1">
    <location>
        <begin position="191"/>
        <end position="210"/>
    </location>
</feature>
<name>A0A934W5W3_9BURK</name>
<gene>
    <name evidence="2" type="ORF">JJB74_03380</name>
</gene>
<evidence type="ECO:0000313" key="2">
    <source>
        <dbReference type="EMBL" id="MBK4733648.1"/>
    </source>
</evidence>
<feature type="transmembrane region" description="Helical" evidence="1">
    <location>
        <begin position="12"/>
        <end position="34"/>
    </location>
</feature>
<dbReference type="EMBL" id="JAEPBG010000001">
    <property type="protein sequence ID" value="MBK4733648.1"/>
    <property type="molecule type" value="Genomic_DNA"/>
</dbReference>
<dbReference type="RefSeq" id="WP_200590382.1">
    <property type="nucleotide sequence ID" value="NZ_JAEPBG010000001.1"/>
</dbReference>
<dbReference type="InterPro" id="IPR025333">
    <property type="entry name" value="DUF4239"/>
</dbReference>
<evidence type="ECO:0000313" key="3">
    <source>
        <dbReference type="Proteomes" id="UP000622890"/>
    </source>
</evidence>
<keyword evidence="1" id="KW-0812">Transmembrane</keyword>
<accession>A0A934W5W3</accession>
<keyword evidence="1" id="KW-1133">Transmembrane helix</keyword>
<dbReference type="Proteomes" id="UP000622890">
    <property type="component" value="Unassembled WGS sequence"/>
</dbReference>
<keyword evidence="1" id="KW-0472">Membrane</keyword>
<feature type="transmembrane region" description="Helical" evidence="1">
    <location>
        <begin position="217"/>
        <end position="237"/>
    </location>
</feature>
<dbReference type="Pfam" id="PF14023">
    <property type="entry name" value="Bestrophin-like"/>
    <property type="match status" value="1"/>
</dbReference>
<reference evidence="2" key="1">
    <citation type="submission" date="2021-01" db="EMBL/GenBank/DDBJ databases">
        <title>Genome sequence of strain Noviherbaspirillum sp. DKR-6.</title>
        <authorList>
            <person name="Chaudhary D.K."/>
        </authorList>
    </citation>
    <scope>NUCLEOTIDE SEQUENCE</scope>
    <source>
        <strain evidence="2">DKR-6</strain>
    </source>
</reference>
<comment type="caution">
    <text evidence="2">The sequence shown here is derived from an EMBL/GenBank/DDBJ whole genome shotgun (WGS) entry which is preliminary data.</text>
</comment>